<keyword evidence="1" id="KW-0812">Transmembrane</keyword>
<name>A0A4P8XVA7_9FIRM</name>
<organism evidence="2 3">
    <name type="scientific">Ruminococcus bovis</name>
    <dbReference type="NCBI Taxonomy" id="2564099"/>
    <lineage>
        <taxon>Bacteria</taxon>
        <taxon>Bacillati</taxon>
        <taxon>Bacillota</taxon>
        <taxon>Clostridia</taxon>
        <taxon>Eubacteriales</taxon>
        <taxon>Oscillospiraceae</taxon>
        <taxon>Ruminococcus</taxon>
    </lineage>
</organism>
<protein>
    <submittedName>
        <fullName evidence="2">DUF3021 family protein</fullName>
    </submittedName>
</protein>
<dbReference type="Proteomes" id="UP000301475">
    <property type="component" value="Chromosome"/>
</dbReference>
<keyword evidence="3" id="KW-1185">Reference proteome</keyword>
<dbReference type="KEGG" id="ruj:E5Z56_02765"/>
<proteinExistence type="predicted"/>
<dbReference type="EMBL" id="CP039381">
    <property type="protein sequence ID" value="QCT06334.1"/>
    <property type="molecule type" value="Genomic_DNA"/>
</dbReference>
<accession>A0A4P8XVA7</accession>
<sequence length="167" mass="19619">MFLLLRKSLIFRRLLMLNRIKHYFTLDCVIFTIMTVVLSIVYYFATWDSTVKTITVEGLFKTFGTMVFSYFTVTTVMAFLFMILEKHINENGYIGHLISMAIVLSCVYGLGGGVFDWFPIFSIWSLYTFIVIVIVYTIVFFTMFHKNVEDSNKINEKLKKMQEKNNE</sequence>
<evidence type="ECO:0000313" key="2">
    <source>
        <dbReference type="EMBL" id="QCT06334.1"/>
    </source>
</evidence>
<feature type="transmembrane region" description="Helical" evidence="1">
    <location>
        <begin position="65"/>
        <end position="84"/>
    </location>
</feature>
<evidence type="ECO:0000256" key="1">
    <source>
        <dbReference type="SAM" id="Phobius"/>
    </source>
</evidence>
<reference evidence="2 3" key="1">
    <citation type="submission" date="2019-04" db="EMBL/GenBank/DDBJ databases">
        <authorList>
            <person name="Embree M."/>
            <person name="Gaffney J.R."/>
        </authorList>
    </citation>
    <scope>NUCLEOTIDE SEQUENCE [LARGE SCALE GENOMIC DNA]</scope>
    <source>
        <strain evidence="2 3">JE7A12</strain>
    </source>
</reference>
<evidence type="ECO:0000313" key="3">
    <source>
        <dbReference type="Proteomes" id="UP000301475"/>
    </source>
</evidence>
<dbReference type="AlphaFoldDB" id="A0A4P8XVA7"/>
<gene>
    <name evidence="2" type="ORF">E5Z56_02765</name>
</gene>
<feature type="transmembrane region" description="Helical" evidence="1">
    <location>
        <begin position="20"/>
        <end position="45"/>
    </location>
</feature>
<keyword evidence="1" id="KW-1133">Transmembrane helix</keyword>
<feature type="transmembrane region" description="Helical" evidence="1">
    <location>
        <begin position="121"/>
        <end position="144"/>
    </location>
</feature>
<feature type="transmembrane region" description="Helical" evidence="1">
    <location>
        <begin position="96"/>
        <end position="115"/>
    </location>
</feature>
<keyword evidence="1" id="KW-0472">Membrane</keyword>